<dbReference type="Proteomes" id="UP000531559">
    <property type="component" value="Unassembled WGS sequence"/>
</dbReference>
<dbReference type="InterPro" id="IPR026295">
    <property type="entry name" value="CCD81"/>
</dbReference>
<feature type="domain" description="CCDC81 HU" evidence="2">
    <location>
        <begin position="138"/>
        <end position="207"/>
    </location>
</feature>
<evidence type="ECO:0000259" key="1">
    <source>
        <dbReference type="Pfam" id="PF14908"/>
    </source>
</evidence>
<dbReference type="InterPro" id="IPR028034">
    <property type="entry name" value="HU-CCDC81"/>
</dbReference>
<comment type="caution">
    <text evidence="3">The sequence shown here is derived from an EMBL/GenBank/DDBJ whole genome shotgun (WGS) entry which is preliminary data.</text>
</comment>
<name>A0A7K7WTS1_9AVES</name>
<protein>
    <submittedName>
        <fullName evidence="3">CCD81 protein</fullName>
    </submittedName>
</protein>
<dbReference type="EMBL" id="VZSV01000407">
    <property type="protein sequence ID" value="NXA56653.1"/>
    <property type="molecule type" value="Genomic_DNA"/>
</dbReference>
<evidence type="ECO:0000313" key="3">
    <source>
        <dbReference type="EMBL" id="NXA56653.1"/>
    </source>
</evidence>
<dbReference type="GO" id="GO:0005815">
    <property type="term" value="C:microtubule organizing center"/>
    <property type="evidence" value="ECO:0007669"/>
    <property type="project" value="TreeGrafter"/>
</dbReference>
<evidence type="ECO:0000313" key="4">
    <source>
        <dbReference type="Proteomes" id="UP000531559"/>
    </source>
</evidence>
<dbReference type="AlphaFoldDB" id="A0A7K7WTS1"/>
<evidence type="ECO:0000259" key="2">
    <source>
        <dbReference type="Pfam" id="PF18289"/>
    </source>
</evidence>
<dbReference type="OrthoDB" id="125906at2759"/>
<feature type="non-terminal residue" evidence="3">
    <location>
        <position position="1"/>
    </location>
</feature>
<proteinExistence type="predicted"/>
<dbReference type="PANTHER" id="PTHR14362">
    <property type="entry name" value="COILED-COIL DOMAIN-CONTAINING PROTEIN 81"/>
    <property type="match status" value="1"/>
</dbReference>
<feature type="non-terminal residue" evidence="3">
    <location>
        <position position="217"/>
    </location>
</feature>
<keyword evidence="4" id="KW-1185">Reference proteome</keyword>
<organism evidence="3 4">
    <name type="scientific">Nothocercus julius</name>
    <dbReference type="NCBI Taxonomy" id="2585813"/>
    <lineage>
        <taxon>Eukaryota</taxon>
        <taxon>Metazoa</taxon>
        <taxon>Chordata</taxon>
        <taxon>Craniata</taxon>
        <taxon>Vertebrata</taxon>
        <taxon>Euteleostomi</taxon>
        <taxon>Archelosauria</taxon>
        <taxon>Archosauria</taxon>
        <taxon>Dinosauria</taxon>
        <taxon>Saurischia</taxon>
        <taxon>Theropoda</taxon>
        <taxon>Coelurosauria</taxon>
        <taxon>Aves</taxon>
        <taxon>Palaeognathae</taxon>
        <taxon>Tinamiformes</taxon>
        <taxon>Tinamidae</taxon>
        <taxon>Nothocercus</taxon>
    </lineage>
</organism>
<accession>A0A7K7WTS1</accession>
<gene>
    <name evidence="3" type="primary">Ccdc81_1</name>
    <name evidence="3" type="ORF">NOTJUL_R15024</name>
</gene>
<dbReference type="InterPro" id="IPR040673">
    <property type="entry name" value="CCDC81_HU_dom_2"/>
</dbReference>
<dbReference type="PANTHER" id="PTHR14362:SF2">
    <property type="entry name" value="COILED-COIL DOMAIN-CONTAINING PROTEIN 81"/>
    <property type="match status" value="1"/>
</dbReference>
<sequence>MANMEALITDLERCSLLTFPTLKKLSCNANAISFFRNVLTASELADLEHDMPFPYFPDVTTIWGSVSKHIQQELMLKKPYGVRVTGLGTFYIKKWISFENGEMHNFRRPMFSLSKTVAQTCELKQNSIDVPGDIKKVGVNYEKICSDIPYSQEMVQCCMKETLRFFYRIIMNRQDIDFTLKDIGVLVIRGNEVKMTFYKDFLLSLNKYGYVVQQLLS</sequence>
<reference evidence="3 4" key="1">
    <citation type="submission" date="2019-09" db="EMBL/GenBank/DDBJ databases">
        <title>Bird 10,000 Genomes (B10K) Project - Family phase.</title>
        <authorList>
            <person name="Zhang G."/>
        </authorList>
    </citation>
    <scope>NUCLEOTIDE SEQUENCE [LARGE SCALE GENOMIC DNA]</scope>
    <source>
        <strain evidence="3">B10K-MSB-01</strain>
    </source>
</reference>
<dbReference type="Pfam" id="PF18289">
    <property type="entry name" value="HU-CCDC81_euk_2"/>
    <property type="match status" value="1"/>
</dbReference>
<feature type="domain" description="CCDC81 HU" evidence="1">
    <location>
        <begin position="58"/>
        <end position="125"/>
    </location>
</feature>
<dbReference type="Pfam" id="PF14908">
    <property type="entry name" value="HU-CCDC81_euk_1"/>
    <property type="match status" value="1"/>
</dbReference>